<evidence type="ECO:0000313" key="4">
    <source>
        <dbReference type="Proteomes" id="UP000249725"/>
    </source>
</evidence>
<dbReference type="RefSeq" id="WP_111515490.1">
    <property type="nucleotide sequence ID" value="NZ_QFYR01000003.1"/>
</dbReference>
<dbReference type="InterPro" id="IPR006905">
    <property type="entry name" value="Flavin_halogenase"/>
</dbReference>
<name>A0A328AD71_9CAUL</name>
<keyword evidence="2" id="KW-0547">Nucleotide-binding</keyword>
<gene>
    <name evidence="3" type="ORF">DJ018_13510</name>
</gene>
<feature type="active site" evidence="1">
    <location>
        <position position="79"/>
    </location>
</feature>
<protein>
    <submittedName>
        <fullName evidence="3">Tryptophan halogenase</fullName>
    </submittedName>
</protein>
<keyword evidence="2" id="KW-0274">FAD</keyword>
<dbReference type="Proteomes" id="UP000249725">
    <property type="component" value="Unassembled WGS sequence"/>
</dbReference>
<reference evidence="4" key="1">
    <citation type="submission" date="2018-05" db="EMBL/GenBank/DDBJ databases">
        <authorList>
            <person name="Li X."/>
        </authorList>
    </citation>
    <scope>NUCLEOTIDE SEQUENCE [LARGE SCALE GENOMIC DNA]</scope>
    <source>
        <strain evidence="4">YIM 73061</strain>
    </source>
</reference>
<dbReference type="EMBL" id="QFYR01000003">
    <property type="protein sequence ID" value="RAK52166.1"/>
    <property type="molecule type" value="Genomic_DNA"/>
</dbReference>
<dbReference type="Pfam" id="PF04820">
    <property type="entry name" value="Trp_halogenase"/>
    <property type="match status" value="1"/>
</dbReference>
<accession>A0A328AD71</accession>
<sequence>MDERIRSICIVGGGTAGWMTAAALTKVLGPEYARITLVESDEIGTVGVGEATIPQIGIFNRLLGIEEDEFVRRVNGTYKLGIQFVDWGRKGHTYFHPFGPFGVDMEGVSFHAFWLRLMQGGDPRPITDFSIQSAAADAGKFMRAITSDPRSMLSKIAYAFHFDAGLYARFLRELAEARGAVRQEGRIVEVAKRGSDGFIEAVVLQDGTRIEADLFVDCSGFRGLLIDGAMGAEFEDWSHWLPCDRAVAVPCERVSETTPYTRSTAREAGWQWRIPLQHRTGNGYVFSSAHISEDEATAVLLKNLDGAPTADPRVLRFKGGVRKTSWIKNCVALGLAAGFIEPLESTSIHLVQSGIAKLLTMFPSRSFHQADIDRYNRITAQEWEQVRDFIILHYKVTERSDTPFWDHVRTMDVPEALAEKLRVFQTHGRVFRENEELFNDTSWFAVLIGQLMTPNSYDPVADVLSLEETRRRLDQIQSAIATSVDYMPKHDRFIADNCAAARV</sequence>
<dbReference type="PANTHER" id="PTHR43747:SF4">
    <property type="entry name" value="FLAVIN-DEPENDENT TRYPTOPHAN HALOGENASE"/>
    <property type="match status" value="1"/>
</dbReference>
<proteinExistence type="predicted"/>
<keyword evidence="4" id="KW-1185">Reference proteome</keyword>
<dbReference type="GO" id="GO:0000166">
    <property type="term" value="F:nucleotide binding"/>
    <property type="evidence" value="ECO:0007669"/>
    <property type="project" value="UniProtKB-KW"/>
</dbReference>
<feature type="binding site" evidence="2">
    <location>
        <position position="79"/>
    </location>
    <ligand>
        <name>7-chloro-L-tryptophan</name>
        <dbReference type="ChEBI" id="CHEBI:58713"/>
    </ligand>
</feature>
<dbReference type="GO" id="GO:0004497">
    <property type="term" value="F:monooxygenase activity"/>
    <property type="evidence" value="ECO:0007669"/>
    <property type="project" value="InterPro"/>
</dbReference>
<dbReference type="OrthoDB" id="5695497at2"/>
<evidence type="ECO:0000256" key="2">
    <source>
        <dbReference type="PIRSR" id="PIRSR011396-2"/>
    </source>
</evidence>
<dbReference type="PANTHER" id="PTHR43747">
    <property type="entry name" value="FAD-BINDING PROTEIN"/>
    <property type="match status" value="1"/>
</dbReference>
<dbReference type="PIRSF" id="PIRSF011396">
    <property type="entry name" value="Trp_halogenase"/>
    <property type="match status" value="1"/>
</dbReference>
<dbReference type="InterPro" id="IPR033856">
    <property type="entry name" value="Trp_halogen"/>
</dbReference>
<organism evidence="3 4">
    <name type="scientific">Phenylobacterium deserti</name>
    <dbReference type="NCBI Taxonomy" id="1914756"/>
    <lineage>
        <taxon>Bacteria</taxon>
        <taxon>Pseudomonadati</taxon>
        <taxon>Pseudomonadota</taxon>
        <taxon>Alphaproteobacteria</taxon>
        <taxon>Caulobacterales</taxon>
        <taxon>Caulobacteraceae</taxon>
        <taxon>Phenylobacterium</taxon>
    </lineage>
</organism>
<feature type="binding site" evidence="2">
    <location>
        <position position="335"/>
    </location>
    <ligand>
        <name>FAD</name>
        <dbReference type="ChEBI" id="CHEBI:57692"/>
    </ligand>
</feature>
<keyword evidence="2" id="KW-0285">Flavoprotein</keyword>
<dbReference type="SUPFAM" id="SSF51905">
    <property type="entry name" value="FAD/NAD(P)-binding domain"/>
    <property type="match status" value="1"/>
</dbReference>
<comment type="caution">
    <text evidence="3">The sequence shown here is derived from an EMBL/GenBank/DDBJ whole genome shotgun (WGS) entry which is preliminary data.</text>
</comment>
<feature type="binding site" evidence="2">
    <location>
        <begin position="13"/>
        <end position="16"/>
    </location>
    <ligand>
        <name>FAD</name>
        <dbReference type="ChEBI" id="CHEBI:57692"/>
    </ligand>
</feature>
<feature type="binding site" evidence="2">
    <location>
        <position position="344"/>
    </location>
    <ligand>
        <name>L-tryptophan</name>
        <dbReference type="ChEBI" id="CHEBI:57912"/>
    </ligand>
</feature>
<dbReference type="AlphaFoldDB" id="A0A328AD71"/>
<dbReference type="InterPro" id="IPR036188">
    <property type="entry name" value="FAD/NAD-bd_sf"/>
</dbReference>
<dbReference type="Gene3D" id="3.50.50.60">
    <property type="entry name" value="FAD/NAD(P)-binding domain"/>
    <property type="match status" value="1"/>
</dbReference>
<dbReference type="InterPro" id="IPR050816">
    <property type="entry name" value="Flavin-dep_Halogenase_NPB"/>
</dbReference>
<evidence type="ECO:0000256" key="1">
    <source>
        <dbReference type="PIRSR" id="PIRSR011396-1"/>
    </source>
</evidence>
<feature type="binding site" evidence="2">
    <location>
        <position position="348"/>
    </location>
    <ligand>
        <name>FAD</name>
        <dbReference type="ChEBI" id="CHEBI:57692"/>
    </ligand>
</feature>
<evidence type="ECO:0000313" key="3">
    <source>
        <dbReference type="EMBL" id="RAK52166.1"/>
    </source>
</evidence>